<name>A0ABV8GL38_9ACTN</name>
<protein>
    <submittedName>
        <fullName evidence="1">Uncharacterized protein</fullName>
    </submittedName>
</protein>
<evidence type="ECO:0000313" key="2">
    <source>
        <dbReference type="Proteomes" id="UP001595851"/>
    </source>
</evidence>
<dbReference type="Proteomes" id="UP001595851">
    <property type="component" value="Unassembled WGS sequence"/>
</dbReference>
<dbReference type="RefSeq" id="WP_379534510.1">
    <property type="nucleotide sequence ID" value="NZ_JBHSBI010000036.1"/>
</dbReference>
<gene>
    <name evidence="1" type="ORF">ACFOY2_46145</name>
</gene>
<keyword evidence="2" id="KW-1185">Reference proteome</keyword>
<dbReference type="EMBL" id="JBHSBI010000036">
    <property type="protein sequence ID" value="MFC4014675.1"/>
    <property type="molecule type" value="Genomic_DNA"/>
</dbReference>
<accession>A0ABV8GL38</accession>
<reference evidence="2" key="1">
    <citation type="journal article" date="2019" name="Int. J. Syst. Evol. Microbiol.">
        <title>The Global Catalogue of Microorganisms (GCM) 10K type strain sequencing project: providing services to taxonomists for standard genome sequencing and annotation.</title>
        <authorList>
            <consortium name="The Broad Institute Genomics Platform"/>
            <consortium name="The Broad Institute Genome Sequencing Center for Infectious Disease"/>
            <person name="Wu L."/>
            <person name="Ma J."/>
        </authorList>
    </citation>
    <scope>NUCLEOTIDE SEQUENCE [LARGE SCALE GENOMIC DNA]</scope>
    <source>
        <strain evidence="2">TBRC 1276</strain>
    </source>
</reference>
<organism evidence="1 2">
    <name type="scientific">Nonomuraea purpurea</name>
    <dbReference type="NCBI Taxonomy" id="1849276"/>
    <lineage>
        <taxon>Bacteria</taxon>
        <taxon>Bacillati</taxon>
        <taxon>Actinomycetota</taxon>
        <taxon>Actinomycetes</taxon>
        <taxon>Streptosporangiales</taxon>
        <taxon>Streptosporangiaceae</taxon>
        <taxon>Nonomuraea</taxon>
    </lineage>
</organism>
<evidence type="ECO:0000313" key="1">
    <source>
        <dbReference type="EMBL" id="MFC4014675.1"/>
    </source>
</evidence>
<comment type="caution">
    <text evidence="1">The sequence shown here is derived from an EMBL/GenBank/DDBJ whole genome shotgun (WGS) entry which is preliminary data.</text>
</comment>
<sequence length="184" mass="19850">MISSVYVRSTLQAHPVEPESGFTALWGVHVPEDETAWRPGTNQRGEPLPAFAGPRYVIYAQHRNGVITARALTPGDFRHQGDAHMIAARLRDAGLNARVKKRRDTVLRDQHGFFLPFRVSVAADHALLDVLDAAEDAAEAAREPGTGYLDACPACGRTDPPVTTPGKTGAIVTDCCEKDVAALI</sequence>
<proteinExistence type="predicted"/>